<dbReference type="InterPro" id="IPR008266">
    <property type="entry name" value="Tyr_kinase_AS"/>
</dbReference>
<dbReference type="AlphaFoldDB" id="A0A8J1MHY3"/>
<sequence>MRSWAPRPTTYTWNRPEISEEFMKKRVNTIKESVVVQPAESGNTICQEEKAEQQLELDTTNCQLEIPETPDAKISQEIPEESGPNTCEPEIPNSSEEQVEAPEQQEEEQLVEEEKAESSPCQEIPEESGPNTCEPEISNSSEEQVEAPEQQEEEQLVEEEKAESSPCQEIPEESGPNTCEPEISNSSEEQVEAPEQQEEEQLVEEEKAESSPCQEEKPEQNLEPATTNCQETPETPDSNTCQETPEPPDAKICQVNQHTIADKYMNPRRYLQLLEPGCEDDYGMNYNGWHRKEQKEVAITIVKDIENKKGILREVDILEAVKGHKNVIGFYGAFYHPASVKMPEREGLWISMERWSGVSVQDLINTRRSLSEDWIAYICREVLQGLCHLHKQKVIHHDLRPQNIIVTSSADIKITDFSSATMGTSSVSTSGTIPYMAPEVLSNISTKIIHYNSKADIWSLGISALEMAEGYYPFSRSPEHKLMKRVMHGPAPTLLWEKWSDNFRAFIGEILQKNAARRSSAEQLLSHPFILNISNERGVTDSIKWYLH</sequence>
<dbReference type="InterPro" id="IPR000719">
    <property type="entry name" value="Prot_kinase_dom"/>
</dbReference>
<dbReference type="Pfam" id="PF00069">
    <property type="entry name" value="Pkinase"/>
    <property type="match status" value="1"/>
</dbReference>
<dbReference type="GO" id="GO:0005737">
    <property type="term" value="C:cytoplasm"/>
    <property type="evidence" value="ECO:0000318"/>
    <property type="project" value="GO_Central"/>
</dbReference>
<dbReference type="PROSITE" id="PS00109">
    <property type="entry name" value="PROTEIN_KINASE_TYR"/>
    <property type="match status" value="1"/>
</dbReference>
<evidence type="ECO:0000313" key="3">
    <source>
        <dbReference type="Proteomes" id="UP000186698"/>
    </source>
</evidence>
<dbReference type="SUPFAM" id="SSF56112">
    <property type="entry name" value="Protein kinase-like (PK-like)"/>
    <property type="match status" value="1"/>
</dbReference>
<dbReference type="OrthoDB" id="8693905at2759"/>
<feature type="domain" description="Protein kinase" evidence="2">
    <location>
        <begin position="271"/>
        <end position="530"/>
    </location>
</feature>
<dbReference type="GO" id="GO:0000165">
    <property type="term" value="P:MAPK cascade"/>
    <property type="evidence" value="ECO:0000318"/>
    <property type="project" value="GO_Central"/>
</dbReference>
<dbReference type="InterPro" id="IPR050285">
    <property type="entry name" value="STE20_Ser/Thr_kinase"/>
</dbReference>
<dbReference type="GO" id="GO:0048812">
    <property type="term" value="P:neuron projection morphogenesis"/>
    <property type="evidence" value="ECO:0000318"/>
    <property type="project" value="GO_Central"/>
</dbReference>
<dbReference type="RefSeq" id="XP_041440690.1">
    <property type="nucleotide sequence ID" value="XM_041584756.1"/>
</dbReference>
<keyword evidence="3" id="KW-1185">Reference proteome</keyword>
<protein>
    <submittedName>
        <fullName evidence="4">Traf2 and NCK-interacting protein kinase</fullName>
    </submittedName>
</protein>
<reference evidence="3" key="1">
    <citation type="submission" date="2024-06" db="UniProtKB">
        <authorList>
            <consortium name="RefSeq"/>
        </authorList>
    </citation>
    <scope>NUCLEOTIDE SEQUENCE [LARGE SCALE GENOMIC DNA]</scope>
    <source>
        <strain evidence="3">J_2021</strain>
    </source>
</reference>
<dbReference type="FunFam" id="1.10.510.10:FF:000906">
    <property type="entry name" value="Spectrin, beta, non-erythrocytic 1"/>
    <property type="match status" value="1"/>
</dbReference>
<feature type="compositionally biased region" description="Polar residues" evidence="1">
    <location>
        <begin position="223"/>
        <end position="243"/>
    </location>
</feature>
<name>A0A8J1MHY3_XENLA</name>
<dbReference type="KEGG" id="xla:108709137"/>
<keyword evidence="4" id="KW-0808">Transferase</keyword>
<feature type="compositionally biased region" description="Acidic residues" evidence="1">
    <location>
        <begin position="97"/>
        <end position="111"/>
    </location>
</feature>
<keyword evidence="4" id="KW-0418">Kinase</keyword>
<dbReference type="PROSITE" id="PS50011">
    <property type="entry name" value="PROTEIN_KINASE_DOM"/>
    <property type="match status" value="1"/>
</dbReference>
<dbReference type="GeneID" id="108709137"/>
<dbReference type="PANTHER" id="PTHR48015">
    <property type="entry name" value="SERINE/THREONINE-PROTEIN KINASE TAO"/>
    <property type="match status" value="1"/>
</dbReference>
<evidence type="ECO:0000259" key="2">
    <source>
        <dbReference type="PROSITE" id="PS50011"/>
    </source>
</evidence>
<feature type="compositionally biased region" description="Acidic residues" evidence="1">
    <location>
        <begin position="143"/>
        <end position="157"/>
    </location>
</feature>
<gene>
    <name evidence="4" type="primary">LOC108709137</name>
</gene>
<evidence type="ECO:0000313" key="4">
    <source>
        <dbReference type="RefSeq" id="XP_041440690.1"/>
    </source>
</evidence>
<dbReference type="Gene3D" id="1.10.510.10">
    <property type="entry name" value="Transferase(Phosphotransferase) domain 1"/>
    <property type="match status" value="1"/>
</dbReference>
<dbReference type="Proteomes" id="UP000186698">
    <property type="component" value="Chromosome 2S"/>
</dbReference>
<dbReference type="CDD" id="cd05122">
    <property type="entry name" value="PKc_STE"/>
    <property type="match status" value="1"/>
</dbReference>
<evidence type="ECO:0000256" key="1">
    <source>
        <dbReference type="SAM" id="MobiDB-lite"/>
    </source>
</evidence>
<dbReference type="PANTHER" id="PTHR48015:SF42">
    <property type="entry name" value="SERINE_THREONINE-PROTEIN KINASE MIG-15-LIKE"/>
    <property type="match status" value="1"/>
</dbReference>
<dbReference type="GO" id="GO:0043408">
    <property type="term" value="P:regulation of MAPK cascade"/>
    <property type="evidence" value="ECO:0000318"/>
    <property type="project" value="GO_Central"/>
</dbReference>
<organism evidence="3 4">
    <name type="scientific">Xenopus laevis</name>
    <name type="common">African clawed frog</name>
    <dbReference type="NCBI Taxonomy" id="8355"/>
    <lineage>
        <taxon>Eukaryota</taxon>
        <taxon>Metazoa</taxon>
        <taxon>Chordata</taxon>
        <taxon>Craniata</taxon>
        <taxon>Vertebrata</taxon>
        <taxon>Euteleostomi</taxon>
        <taxon>Amphibia</taxon>
        <taxon>Batrachia</taxon>
        <taxon>Anura</taxon>
        <taxon>Pipoidea</taxon>
        <taxon>Pipidae</taxon>
        <taxon>Xenopodinae</taxon>
        <taxon>Xenopus</taxon>
        <taxon>Xenopus</taxon>
    </lineage>
</organism>
<dbReference type="GO" id="GO:0004674">
    <property type="term" value="F:protein serine/threonine kinase activity"/>
    <property type="evidence" value="ECO:0000318"/>
    <property type="project" value="GO_Central"/>
</dbReference>
<dbReference type="Gene3D" id="3.30.200.20">
    <property type="entry name" value="Phosphorylase Kinase, domain 1"/>
    <property type="match status" value="1"/>
</dbReference>
<dbReference type="InterPro" id="IPR011009">
    <property type="entry name" value="Kinase-like_dom_sf"/>
</dbReference>
<dbReference type="GO" id="GO:0005524">
    <property type="term" value="F:ATP binding"/>
    <property type="evidence" value="ECO:0007669"/>
    <property type="project" value="InterPro"/>
</dbReference>
<feature type="compositionally biased region" description="Acidic residues" evidence="1">
    <location>
        <begin position="189"/>
        <end position="203"/>
    </location>
</feature>
<reference evidence="4" key="2">
    <citation type="submission" date="2025-08" db="UniProtKB">
        <authorList>
            <consortium name="RefSeq"/>
        </authorList>
    </citation>
    <scope>IDENTIFICATION</scope>
    <source>
        <strain evidence="4">J_2021</strain>
        <tissue evidence="4">Erythrocytes</tissue>
    </source>
</reference>
<feature type="compositionally biased region" description="Basic and acidic residues" evidence="1">
    <location>
        <begin position="204"/>
        <end position="220"/>
    </location>
</feature>
<accession>A0A8J1MHY3</accession>
<feature type="region of interest" description="Disordered" evidence="1">
    <location>
        <begin position="67"/>
        <end position="250"/>
    </location>
</feature>
<proteinExistence type="predicted"/>